<sequence length="106" mass="11896">MHIVRRVKRMHKYEDMESAVFLDQVVQELIAPAHIGGLTARAVANLLWSLARLGHHPGQLWLDRVLPQQPEFMTTFLRSSLASLPAHSPQAVLLLACHLPVTYLAV</sequence>
<dbReference type="Proteomes" id="UP000485058">
    <property type="component" value="Unassembled WGS sequence"/>
</dbReference>
<organism evidence="1 2">
    <name type="scientific">Haematococcus lacustris</name>
    <name type="common">Green alga</name>
    <name type="synonym">Haematococcus pluvialis</name>
    <dbReference type="NCBI Taxonomy" id="44745"/>
    <lineage>
        <taxon>Eukaryota</taxon>
        <taxon>Viridiplantae</taxon>
        <taxon>Chlorophyta</taxon>
        <taxon>core chlorophytes</taxon>
        <taxon>Chlorophyceae</taxon>
        <taxon>CS clade</taxon>
        <taxon>Chlamydomonadales</taxon>
        <taxon>Haematococcaceae</taxon>
        <taxon>Haematococcus</taxon>
    </lineage>
</organism>
<protein>
    <submittedName>
        <fullName evidence="1">Uncharacterized protein</fullName>
    </submittedName>
</protein>
<keyword evidence="2" id="KW-1185">Reference proteome</keyword>
<dbReference type="EMBL" id="BLLF01001063">
    <property type="protein sequence ID" value="GFH16873.1"/>
    <property type="molecule type" value="Genomic_DNA"/>
</dbReference>
<comment type="caution">
    <text evidence="1">The sequence shown here is derived from an EMBL/GenBank/DDBJ whole genome shotgun (WGS) entry which is preliminary data.</text>
</comment>
<name>A0A699Z2T2_HAELA</name>
<dbReference type="AlphaFoldDB" id="A0A699Z2T2"/>
<accession>A0A699Z2T2</accession>
<evidence type="ECO:0000313" key="2">
    <source>
        <dbReference type="Proteomes" id="UP000485058"/>
    </source>
</evidence>
<evidence type="ECO:0000313" key="1">
    <source>
        <dbReference type="EMBL" id="GFH16873.1"/>
    </source>
</evidence>
<reference evidence="1 2" key="1">
    <citation type="submission" date="2020-02" db="EMBL/GenBank/DDBJ databases">
        <title>Draft genome sequence of Haematococcus lacustris strain NIES-144.</title>
        <authorList>
            <person name="Morimoto D."/>
            <person name="Nakagawa S."/>
            <person name="Yoshida T."/>
            <person name="Sawayama S."/>
        </authorList>
    </citation>
    <scope>NUCLEOTIDE SEQUENCE [LARGE SCALE GENOMIC DNA]</scope>
    <source>
        <strain evidence="1 2">NIES-144</strain>
    </source>
</reference>
<proteinExistence type="predicted"/>
<gene>
    <name evidence="1" type="ORF">HaLaN_13387</name>
</gene>